<dbReference type="InterPro" id="IPR050285">
    <property type="entry name" value="STE20_Ser/Thr_kinase"/>
</dbReference>
<keyword evidence="4" id="KW-1185">Reference proteome</keyword>
<reference evidence="3 4" key="1">
    <citation type="submission" date="2016-08" db="EMBL/GenBank/DDBJ databases">
        <title>Genomes of anaerobic fungi encode conserved fungal cellulosomes for biomass hydrolysis.</title>
        <authorList>
            <consortium name="DOE Joint Genome Institute"/>
            <person name="Haitjema C.H."/>
            <person name="Gilmore S.P."/>
            <person name="Henske J.K."/>
            <person name="Solomon K.V."/>
            <person name="De Groot R."/>
            <person name="Kuo A."/>
            <person name="Mondo S.J."/>
            <person name="Salamov A.A."/>
            <person name="Labutti K."/>
            <person name="Zhao Z."/>
            <person name="Chiniquy J."/>
            <person name="Barry K."/>
            <person name="Brewer H.M."/>
            <person name="Purvine S.O."/>
            <person name="Wright A.T."/>
            <person name="Boxma B."/>
            <person name="Van Alen T."/>
            <person name="Hackstein J.H."/>
            <person name="Baker S.E."/>
            <person name="Grigoriev I.V."/>
            <person name="O'Malley M.A."/>
        </authorList>
    </citation>
    <scope>NUCLEOTIDE SEQUENCE [LARGE SCALE GENOMIC DNA]</scope>
    <source>
        <strain evidence="4">finn</strain>
    </source>
</reference>
<accession>A0A1Y1V4S8</accession>
<dbReference type="GO" id="GO:0035556">
    <property type="term" value="P:intracellular signal transduction"/>
    <property type="evidence" value="ECO:0007669"/>
    <property type="project" value="TreeGrafter"/>
</dbReference>
<dbReference type="AlphaFoldDB" id="A0A1Y1V4S8"/>
<dbReference type="EMBL" id="MCFH01000031">
    <property type="protein sequence ID" value="ORX47316.1"/>
    <property type="molecule type" value="Genomic_DNA"/>
</dbReference>
<keyword evidence="1" id="KW-0812">Transmembrane</keyword>
<keyword evidence="3" id="KW-0418">Kinase</keyword>
<dbReference type="OrthoDB" id="248923at2759"/>
<dbReference type="Pfam" id="PF00069">
    <property type="entry name" value="Pkinase"/>
    <property type="match status" value="1"/>
</dbReference>
<organism evidence="3 4">
    <name type="scientific">Piromyces finnis</name>
    <dbReference type="NCBI Taxonomy" id="1754191"/>
    <lineage>
        <taxon>Eukaryota</taxon>
        <taxon>Fungi</taxon>
        <taxon>Fungi incertae sedis</taxon>
        <taxon>Chytridiomycota</taxon>
        <taxon>Chytridiomycota incertae sedis</taxon>
        <taxon>Neocallimastigomycetes</taxon>
        <taxon>Neocallimastigales</taxon>
        <taxon>Neocallimastigaceae</taxon>
        <taxon>Piromyces</taxon>
    </lineage>
</organism>
<evidence type="ECO:0000313" key="4">
    <source>
        <dbReference type="Proteomes" id="UP000193719"/>
    </source>
</evidence>
<dbReference type="Gene3D" id="1.10.510.10">
    <property type="entry name" value="Transferase(Phosphotransferase) domain 1"/>
    <property type="match status" value="1"/>
</dbReference>
<dbReference type="InterPro" id="IPR000719">
    <property type="entry name" value="Prot_kinase_dom"/>
</dbReference>
<keyword evidence="1" id="KW-1133">Transmembrane helix</keyword>
<feature type="domain" description="Protein kinase" evidence="2">
    <location>
        <begin position="6"/>
        <end position="259"/>
    </location>
</feature>
<keyword evidence="1" id="KW-0472">Membrane</keyword>
<dbReference type="GO" id="GO:0005524">
    <property type="term" value="F:ATP binding"/>
    <property type="evidence" value="ECO:0007669"/>
    <property type="project" value="InterPro"/>
</dbReference>
<gene>
    <name evidence="3" type="ORF">BCR36DRAFT_295645</name>
</gene>
<name>A0A1Y1V4S8_9FUNG</name>
<dbReference type="PANTHER" id="PTHR48015:SF16">
    <property type="entry name" value="SERINE_THREONINE-PROTEIN KINASE SULU"/>
    <property type="match status" value="1"/>
</dbReference>
<evidence type="ECO:0000313" key="3">
    <source>
        <dbReference type="EMBL" id="ORX47316.1"/>
    </source>
</evidence>
<reference evidence="3 4" key="2">
    <citation type="submission" date="2016-08" db="EMBL/GenBank/DDBJ databases">
        <title>Pervasive Adenine N6-methylation of Active Genes in Fungi.</title>
        <authorList>
            <consortium name="DOE Joint Genome Institute"/>
            <person name="Mondo S.J."/>
            <person name="Dannebaum R.O."/>
            <person name="Kuo R.C."/>
            <person name="Labutti K."/>
            <person name="Haridas S."/>
            <person name="Kuo A."/>
            <person name="Salamov A."/>
            <person name="Ahrendt S.R."/>
            <person name="Lipzen A."/>
            <person name="Sullivan W."/>
            <person name="Andreopoulos W.B."/>
            <person name="Clum A."/>
            <person name="Lindquist E."/>
            <person name="Daum C."/>
            <person name="Ramamoorthy G.K."/>
            <person name="Gryganskyi A."/>
            <person name="Culley D."/>
            <person name="Magnuson J.K."/>
            <person name="James T.Y."/>
            <person name="O'Malley M.A."/>
            <person name="Stajich J.E."/>
            <person name="Spatafora J.W."/>
            <person name="Visel A."/>
            <person name="Grigoriev I.V."/>
        </authorList>
    </citation>
    <scope>NUCLEOTIDE SEQUENCE [LARGE SCALE GENOMIC DNA]</scope>
    <source>
        <strain evidence="4">finn</strain>
    </source>
</reference>
<dbReference type="PANTHER" id="PTHR48015">
    <property type="entry name" value="SERINE/THREONINE-PROTEIN KINASE TAO"/>
    <property type="match status" value="1"/>
</dbReference>
<dbReference type="PROSITE" id="PS50011">
    <property type="entry name" value="PROTEIN_KINASE_DOM"/>
    <property type="match status" value="1"/>
</dbReference>
<proteinExistence type="predicted"/>
<evidence type="ECO:0000256" key="1">
    <source>
        <dbReference type="SAM" id="Phobius"/>
    </source>
</evidence>
<keyword evidence="3" id="KW-0808">Transferase</keyword>
<dbReference type="SUPFAM" id="SSF56112">
    <property type="entry name" value="Protein kinase-like (PK-like)"/>
    <property type="match status" value="1"/>
</dbReference>
<evidence type="ECO:0000259" key="2">
    <source>
        <dbReference type="PROSITE" id="PS50011"/>
    </source>
</evidence>
<dbReference type="GO" id="GO:0043408">
    <property type="term" value="P:regulation of MAPK cascade"/>
    <property type="evidence" value="ECO:0007669"/>
    <property type="project" value="TreeGrafter"/>
</dbReference>
<dbReference type="GO" id="GO:0004672">
    <property type="term" value="F:protein kinase activity"/>
    <property type="evidence" value="ECO:0007669"/>
    <property type="project" value="InterPro"/>
</dbReference>
<protein>
    <submittedName>
        <fullName evidence="3">Kinase-like protein</fullName>
    </submittedName>
</protein>
<dbReference type="InterPro" id="IPR011009">
    <property type="entry name" value="Kinase-like_dom_sf"/>
</dbReference>
<comment type="caution">
    <text evidence="3">The sequence shown here is derived from an EMBL/GenBank/DDBJ whole genome shotgun (WGS) entry which is preliminary data.</text>
</comment>
<dbReference type="STRING" id="1754191.A0A1Y1V4S8"/>
<feature type="transmembrane region" description="Helical" evidence="1">
    <location>
        <begin position="7"/>
        <end position="25"/>
    </location>
</feature>
<sequence length="447" mass="52408">MLIEHNFYFLFILFRTFGTIYIGYLNNVKQPIAVKELKFIEPVDKKTILHEVSKIKKWEHPNLVKYHGCLVKRNIVWLMMNYSSEFSLLKLMNLIGETFTEIETKAVMATLVSAFSFLHSKNIVHRNIKCSNIFVSSDGVLKIGDFVLSEHISKASGNKSSPIAIPYWTAPEILRGSLYTNKVDVWSMGITAIEMIEGLPPYADIHPMKAVYRINLLKPSTLKHPEDYSEYLSSFIKECLIKEVEKRPSMKRLKNHWFVSDFIDNQETIVQIFRKKIFKYKDILDTVQKENNNNMKKLQQQCLENNKFFINKEKNKEDKEKKEIYCYSKPKNSNRKNLSGKYTNNFKPQNANQINYMKYVNDVQQKTYQMYQQVNPSIKRNLKLLYEKFVYVTKFLGKTGLKIAVISLKIFAKCLVMLVNLVQKGKNFTENKLNIYQWLCENIGLPI</sequence>
<dbReference type="Proteomes" id="UP000193719">
    <property type="component" value="Unassembled WGS sequence"/>
</dbReference>